<dbReference type="Proteomes" id="UP000886998">
    <property type="component" value="Unassembled WGS sequence"/>
</dbReference>
<reference evidence="1" key="1">
    <citation type="submission" date="2020-08" db="EMBL/GenBank/DDBJ databases">
        <title>Multicomponent nature underlies the extraordinary mechanical properties of spider dragline silk.</title>
        <authorList>
            <person name="Kono N."/>
            <person name="Nakamura H."/>
            <person name="Mori M."/>
            <person name="Yoshida Y."/>
            <person name="Ohtoshi R."/>
            <person name="Malay A.D."/>
            <person name="Moran D.A.P."/>
            <person name="Tomita M."/>
            <person name="Numata K."/>
            <person name="Arakawa K."/>
        </authorList>
    </citation>
    <scope>NUCLEOTIDE SEQUENCE</scope>
</reference>
<keyword evidence="2" id="KW-1185">Reference proteome</keyword>
<dbReference type="EMBL" id="BMAV01007923">
    <property type="protein sequence ID" value="GFY51168.1"/>
    <property type="molecule type" value="Genomic_DNA"/>
</dbReference>
<accession>A0A8X7C1Y5</accession>
<dbReference type="AlphaFoldDB" id="A0A8X7C1Y5"/>
<gene>
    <name evidence="1" type="ORF">TNIN_388231</name>
</gene>
<sequence>MHYWTGSRQQKFCSISISTIGRQPHDEGLNSRRPLRRLPLTAFEQQVWNGIKYDEHRSSNSIKWSSLKSHAFVLIKTKICLWRQRSWSQDTRFVMQSYSSSSPGVMVWRTIAYDDKSPFVFFA</sequence>
<organism evidence="1 2">
    <name type="scientific">Trichonephila inaurata madagascariensis</name>
    <dbReference type="NCBI Taxonomy" id="2747483"/>
    <lineage>
        <taxon>Eukaryota</taxon>
        <taxon>Metazoa</taxon>
        <taxon>Ecdysozoa</taxon>
        <taxon>Arthropoda</taxon>
        <taxon>Chelicerata</taxon>
        <taxon>Arachnida</taxon>
        <taxon>Araneae</taxon>
        <taxon>Araneomorphae</taxon>
        <taxon>Entelegynae</taxon>
        <taxon>Araneoidea</taxon>
        <taxon>Nephilidae</taxon>
        <taxon>Trichonephila</taxon>
        <taxon>Trichonephila inaurata</taxon>
    </lineage>
</organism>
<proteinExistence type="predicted"/>
<protein>
    <submittedName>
        <fullName evidence="1">Uncharacterized protein</fullName>
    </submittedName>
</protein>
<comment type="caution">
    <text evidence="1">The sequence shown here is derived from an EMBL/GenBank/DDBJ whole genome shotgun (WGS) entry which is preliminary data.</text>
</comment>
<evidence type="ECO:0000313" key="2">
    <source>
        <dbReference type="Proteomes" id="UP000886998"/>
    </source>
</evidence>
<name>A0A8X7C1Y5_9ARAC</name>
<evidence type="ECO:0000313" key="1">
    <source>
        <dbReference type="EMBL" id="GFY51168.1"/>
    </source>
</evidence>